<keyword evidence="2" id="KW-0808">Transferase</keyword>
<feature type="transmembrane region" description="Helical" evidence="1">
    <location>
        <begin position="148"/>
        <end position="165"/>
    </location>
</feature>
<feature type="transmembrane region" description="Helical" evidence="1">
    <location>
        <begin position="215"/>
        <end position="238"/>
    </location>
</feature>
<organism evidence="2 3">
    <name type="scientific">Thioclava arctica</name>
    <dbReference type="NCBI Taxonomy" id="3238301"/>
    <lineage>
        <taxon>Bacteria</taxon>
        <taxon>Pseudomonadati</taxon>
        <taxon>Pseudomonadota</taxon>
        <taxon>Alphaproteobacteria</taxon>
        <taxon>Rhodobacterales</taxon>
        <taxon>Paracoccaceae</taxon>
        <taxon>Thioclava</taxon>
    </lineage>
</organism>
<protein>
    <submittedName>
        <fullName evidence="2">Glycosyltransferase family 87 protein</fullName>
        <ecNumber evidence="2">2.4.-.-</ecNumber>
    </submittedName>
</protein>
<feature type="transmembrane region" description="Helical" evidence="1">
    <location>
        <begin position="177"/>
        <end position="208"/>
    </location>
</feature>
<dbReference type="EMBL" id="JBFRYC010000003">
    <property type="protein sequence ID" value="MEX1661652.1"/>
    <property type="molecule type" value="Genomic_DNA"/>
</dbReference>
<feature type="transmembrane region" description="Helical" evidence="1">
    <location>
        <begin position="293"/>
        <end position="311"/>
    </location>
</feature>
<feature type="transmembrane region" description="Helical" evidence="1">
    <location>
        <begin position="117"/>
        <end position="136"/>
    </location>
</feature>
<feature type="transmembrane region" description="Helical" evidence="1">
    <location>
        <begin position="264"/>
        <end position="284"/>
    </location>
</feature>
<evidence type="ECO:0000256" key="1">
    <source>
        <dbReference type="SAM" id="Phobius"/>
    </source>
</evidence>
<feature type="transmembrane region" description="Helical" evidence="1">
    <location>
        <begin position="92"/>
        <end position="111"/>
    </location>
</feature>
<name>A0ABV3TJ96_9RHOB</name>
<keyword evidence="3" id="KW-1185">Reference proteome</keyword>
<keyword evidence="2" id="KW-0328">Glycosyltransferase</keyword>
<dbReference type="Proteomes" id="UP001557465">
    <property type="component" value="Unassembled WGS sequence"/>
</dbReference>
<gene>
    <name evidence="2" type="ORF">AB4874_08270</name>
</gene>
<dbReference type="GO" id="GO:0016757">
    <property type="term" value="F:glycosyltransferase activity"/>
    <property type="evidence" value="ECO:0007669"/>
    <property type="project" value="UniProtKB-KW"/>
</dbReference>
<accession>A0ABV3TJ96</accession>
<dbReference type="RefSeq" id="WP_368391626.1">
    <property type="nucleotide sequence ID" value="NZ_JBFRYC010000003.1"/>
</dbReference>
<proteinExistence type="predicted"/>
<feature type="transmembrane region" description="Helical" evidence="1">
    <location>
        <begin position="65"/>
        <end position="85"/>
    </location>
</feature>
<sequence>MRDEKETGAKPARLIAVAAILAFVMAAAPFLKGALIIGKHEGDTLHLADIVLRMADYGQLPHLDFMTPLGILSVLPIVLFVKAGFGFGMAFAAAQALVAVLLFGPILRVALTRFAGWTAWAYTGFVISMILALVHGEAISALSISMHYNRWAWALAYIALPLAMLEPRGARRPWLDGALIGLAFAIMLTVKITYAVAFFPAVVLALLLRRDFKAILAALIFGLAVMAVMTGWLGVAYWQAYLRDLLAVANSSTRSAPGLPLPDVIASPAYLGGSMALLATVIFLRQSGRMTEGLVLLLLAPAFAYVTYQNFGNDPKWLVLSGLVALSLRPTNTITNSFGWPLRQALLICGVIMLALSLPSVLNMAWSPLRLLADNRPDQVPLLSRSKQGKDVLITAARMYRVVTTQPADGPGQPYAAFADRYDMSSDEKKEGGNSDSEPFKLNGEALPICEMTTGYNALFETIADDLMQQGLKGKSVLVADLFSSLWLYGDFKPVEGGAPWYYSGTPGLAHADYVLVPLCPTNDIRRNDIMKAALKAGWQFDEVARSPIYLLFKPVPPKS</sequence>
<dbReference type="EC" id="2.4.-.-" evidence="2"/>
<feature type="transmembrane region" description="Helical" evidence="1">
    <location>
        <begin position="12"/>
        <end position="31"/>
    </location>
</feature>
<comment type="caution">
    <text evidence="2">The sequence shown here is derived from an EMBL/GenBank/DDBJ whole genome shotgun (WGS) entry which is preliminary data.</text>
</comment>
<keyword evidence="1" id="KW-1133">Transmembrane helix</keyword>
<feature type="transmembrane region" description="Helical" evidence="1">
    <location>
        <begin position="345"/>
        <end position="366"/>
    </location>
</feature>
<keyword evidence="1" id="KW-0812">Transmembrane</keyword>
<reference evidence="2 3" key="1">
    <citation type="journal article" date="2011" name="Int. J. Syst. Evol. Microbiol.">
        <title>Zhongshania antarctica gen. nov., sp. nov. and Zhongshania guokunii sp. nov., gammaproteobacteria respectively isolated from coastal attached (fast) ice and surface seawater of the Antarctic.</title>
        <authorList>
            <person name="Li H.J."/>
            <person name="Zhang X.Y."/>
            <person name="Chen C.X."/>
            <person name="Zhang Y.J."/>
            <person name="Gao Z.M."/>
            <person name="Yu Y."/>
            <person name="Chen X.L."/>
            <person name="Chen B."/>
            <person name="Zhang Y.Z."/>
        </authorList>
    </citation>
    <scope>NUCLEOTIDE SEQUENCE [LARGE SCALE GENOMIC DNA]</scope>
    <source>
        <strain evidence="2 3">15-R06ZXC-3</strain>
    </source>
</reference>
<evidence type="ECO:0000313" key="2">
    <source>
        <dbReference type="EMBL" id="MEX1661652.1"/>
    </source>
</evidence>
<keyword evidence="1" id="KW-0472">Membrane</keyword>
<evidence type="ECO:0000313" key="3">
    <source>
        <dbReference type="Proteomes" id="UP001557465"/>
    </source>
</evidence>